<reference evidence="1 2" key="1">
    <citation type="journal article" date="2021" name="Nat. Plants">
        <title>The Taxus genome provides insights into paclitaxel biosynthesis.</title>
        <authorList>
            <person name="Xiong X."/>
            <person name="Gou J."/>
            <person name="Liao Q."/>
            <person name="Li Y."/>
            <person name="Zhou Q."/>
            <person name="Bi G."/>
            <person name="Li C."/>
            <person name="Du R."/>
            <person name="Wang X."/>
            <person name="Sun T."/>
            <person name="Guo L."/>
            <person name="Liang H."/>
            <person name="Lu P."/>
            <person name="Wu Y."/>
            <person name="Zhang Z."/>
            <person name="Ro D.K."/>
            <person name="Shang Y."/>
            <person name="Huang S."/>
            <person name="Yan J."/>
        </authorList>
    </citation>
    <scope>NUCLEOTIDE SEQUENCE [LARGE SCALE GENOMIC DNA]</scope>
    <source>
        <strain evidence="1">Ta-2019</strain>
    </source>
</reference>
<dbReference type="Proteomes" id="UP000824469">
    <property type="component" value="Unassembled WGS sequence"/>
</dbReference>
<evidence type="ECO:0000313" key="1">
    <source>
        <dbReference type="EMBL" id="KAH9306321.1"/>
    </source>
</evidence>
<feature type="non-terminal residue" evidence="1">
    <location>
        <position position="1"/>
    </location>
</feature>
<name>A0AA38KJR5_TAXCH</name>
<accession>A0AA38KJR5</accession>
<evidence type="ECO:0000313" key="2">
    <source>
        <dbReference type="Proteomes" id="UP000824469"/>
    </source>
</evidence>
<sequence>GLSGKREDIDMKNVDLEGNVATNDEEDKKTNLFKDWNAWNPLTLVKNGLEGNAEAKSFK</sequence>
<dbReference type="EMBL" id="JAHRHJ020000008">
    <property type="protein sequence ID" value="KAH9306321.1"/>
    <property type="molecule type" value="Genomic_DNA"/>
</dbReference>
<comment type="caution">
    <text evidence="1">The sequence shown here is derived from an EMBL/GenBank/DDBJ whole genome shotgun (WGS) entry which is preliminary data.</text>
</comment>
<dbReference type="AlphaFoldDB" id="A0AA38KJR5"/>
<organism evidence="1 2">
    <name type="scientific">Taxus chinensis</name>
    <name type="common">Chinese yew</name>
    <name type="synonym">Taxus wallichiana var. chinensis</name>
    <dbReference type="NCBI Taxonomy" id="29808"/>
    <lineage>
        <taxon>Eukaryota</taxon>
        <taxon>Viridiplantae</taxon>
        <taxon>Streptophyta</taxon>
        <taxon>Embryophyta</taxon>
        <taxon>Tracheophyta</taxon>
        <taxon>Spermatophyta</taxon>
        <taxon>Pinopsida</taxon>
        <taxon>Pinidae</taxon>
        <taxon>Conifers II</taxon>
        <taxon>Cupressales</taxon>
        <taxon>Taxaceae</taxon>
        <taxon>Taxus</taxon>
    </lineage>
</organism>
<feature type="non-terminal residue" evidence="1">
    <location>
        <position position="59"/>
    </location>
</feature>
<gene>
    <name evidence="1" type="ORF">KI387_010725</name>
</gene>
<keyword evidence="2" id="KW-1185">Reference proteome</keyword>
<protein>
    <submittedName>
        <fullName evidence="1">Uncharacterized protein</fullName>
    </submittedName>
</protein>
<proteinExistence type="predicted"/>